<evidence type="ECO:0000313" key="2">
    <source>
        <dbReference type="Proteomes" id="UP000823775"/>
    </source>
</evidence>
<name>A0ABS8UX73_DATST</name>
<proteinExistence type="predicted"/>
<dbReference type="Proteomes" id="UP000823775">
    <property type="component" value="Unassembled WGS sequence"/>
</dbReference>
<gene>
    <name evidence="1" type="ORF">HAX54_022704</name>
</gene>
<organism evidence="1 2">
    <name type="scientific">Datura stramonium</name>
    <name type="common">Jimsonweed</name>
    <name type="synonym">Common thornapple</name>
    <dbReference type="NCBI Taxonomy" id="4076"/>
    <lineage>
        <taxon>Eukaryota</taxon>
        <taxon>Viridiplantae</taxon>
        <taxon>Streptophyta</taxon>
        <taxon>Embryophyta</taxon>
        <taxon>Tracheophyta</taxon>
        <taxon>Spermatophyta</taxon>
        <taxon>Magnoliopsida</taxon>
        <taxon>eudicotyledons</taxon>
        <taxon>Gunneridae</taxon>
        <taxon>Pentapetalae</taxon>
        <taxon>asterids</taxon>
        <taxon>lamiids</taxon>
        <taxon>Solanales</taxon>
        <taxon>Solanaceae</taxon>
        <taxon>Solanoideae</taxon>
        <taxon>Datureae</taxon>
        <taxon>Datura</taxon>
    </lineage>
</organism>
<keyword evidence="2" id="KW-1185">Reference proteome</keyword>
<sequence length="124" mass="14143">MSTMQMDELIGNLQTYELKKIDKVAEEPKNEGYMGLKTDQHDSESDDEEMIMFIQRCGKKDMVVFIGKIALHKSEDEHESDLNQHSKVISTTQTEGTIKETYFVNVPSGFGHELKNSGEQTLKQ</sequence>
<reference evidence="1 2" key="1">
    <citation type="journal article" date="2021" name="BMC Genomics">
        <title>Datura genome reveals duplications of psychoactive alkaloid biosynthetic genes and high mutation rate following tissue culture.</title>
        <authorList>
            <person name="Rajewski A."/>
            <person name="Carter-House D."/>
            <person name="Stajich J."/>
            <person name="Litt A."/>
        </authorList>
    </citation>
    <scope>NUCLEOTIDE SEQUENCE [LARGE SCALE GENOMIC DNA]</scope>
    <source>
        <strain evidence="1">AR-01</strain>
    </source>
</reference>
<comment type="caution">
    <text evidence="1">The sequence shown here is derived from an EMBL/GenBank/DDBJ whole genome shotgun (WGS) entry which is preliminary data.</text>
</comment>
<protein>
    <submittedName>
        <fullName evidence="1">Uncharacterized protein</fullName>
    </submittedName>
</protein>
<evidence type="ECO:0000313" key="1">
    <source>
        <dbReference type="EMBL" id="MCD9638618.1"/>
    </source>
</evidence>
<accession>A0ABS8UX73</accession>
<dbReference type="EMBL" id="JACEIK010002741">
    <property type="protein sequence ID" value="MCD9638618.1"/>
    <property type="molecule type" value="Genomic_DNA"/>
</dbReference>